<keyword evidence="13 14" id="KW-0275">Fatty acid biosynthesis</keyword>
<evidence type="ECO:0000256" key="13">
    <source>
        <dbReference type="ARBA" id="ARBA00023160"/>
    </source>
</evidence>
<evidence type="ECO:0000256" key="12">
    <source>
        <dbReference type="ARBA" id="ARBA00023128"/>
    </source>
</evidence>
<dbReference type="SUPFAM" id="SSF47336">
    <property type="entry name" value="ACP-like"/>
    <property type="match status" value="1"/>
</dbReference>
<evidence type="ECO:0000256" key="4">
    <source>
        <dbReference type="ARBA" id="ARBA00022448"/>
    </source>
</evidence>
<dbReference type="Gene3D" id="1.10.1200.10">
    <property type="entry name" value="ACP-like"/>
    <property type="match status" value="1"/>
</dbReference>
<comment type="similarity">
    <text evidence="3">Belongs to the acyl carrier protein (ACP) family.</text>
</comment>
<dbReference type="Proteomes" id="UP000077671">
    <property type="component" value="Unassembled WGS sequence"/>
</dbReference>
<dbReference type="NCBIfam" id="NF002148">
    <property type="entry name" value="PRK00982.1-2"/>
    <property type="match status" value="1"/>
</dbReference>
<evidence type="ECO:0000259" key="15">
    <source>
        <dbReference type="PROSITE" id="PS50075"/>
    </source>
</evidence>
<keyword evidence="11" id="KW-0443">Lipid metabolism</keyword>
<reference evidence="16" key="2">
    <citation type="journal article" date="2019" name="IMA Fungus">
        <title>Genome sequencing and comparison of five Tilletia species to identify candidate genes for the detection of regulated species infecting wheat.</title>
        <authorList>
            <person name="Nguyen H.D.T."/>
            <person name="Sultana T."/>
            <person name="Kesanakurti P."/>
            <person name="Hambleton S."/>
        </authorList>
    </citation>
    <scope>NUCLEOTIDE SEQUENCE</scope>
    <source>
        <strain evidence="16">DAOMC 238032</strain>
    </source>
</reference>
<name>A0A8T8TUN3_9BASI</name>
<evidence type="ECO:0000313" key="17">
    <source>
        <dbReference type="Proteomes" id="UP000077671"/>
    </source>
</evidence>
<keyword evidence="9" id="KW-0809">Transit peptide</keyword>
<reference evidence="16" key="1">
    <citation type="submission" date="2016-04" db="EMBL/GenBank/DDBJ databases">
        <authorList>
            <person name="Nguyen H.D."/>
            <person name="Kesanakurti P."/>
            <person name="Cullis J."/>
            <person name="Levesque C.A."/>
            <person name="Hambleton S."/>
        </authorList>
    </citation>
    <scope>NUCLEOTIDE SEQUENCE</scope>
    <source>
        <strain evidence="16">DAOMC 238032</strain>
    </source>
</reference>
<dbReference type="InterPro" id="IPR003231">
    <property type="entry name" value="ACP"/>
</dbReference>
<dbReference type="PROSITE" id="PS50075">
    <property type="entry name" value="CARRIER"/>
    <property type="match status" value="1"/>
</dbReference>
<sequence>MLTSALTRTAAAAAASRQVAVRAASTSAFRMASTTAAPASTASLLTVAARARLSAPAFPLSAVRSYASSGGPSVEDIEKRIRDVLGSFEKVKPDAITPSASFTSDLGLDSLDAVEVVMAIEEEFNIEIPDEEADAITTVQQAIDYVSHAPEGESFL</sequence>
<dbReference type="PANTHER" id="PTHR20863">
    <property type="entry name" value="ACYL CARRIER PROTEIN"/>
    <property type="match status" value="1"/>
</dbReference>
<keyword evidence="6 14" id="KW-0444">Lipid biosynthesis</keyword>
<gene>
    <name evidence="16" type="ORF">A4X03_0g91</name>
</gene>
<dbReference type="InterPro" id="IPR006162">
    <property type="entry name" value="Ppantetheine_attach_site"/>
</dbReference>
<dbReference type="InterPro" id="IPR009081">
    <property type="entry name" value="PP-bd_ACP"/>
</dbReference>
<protein>
    <recommendedName>
        <fullName evidence="14">Acyl carrier protein</fullName>
    </recommendedName>
</protein>
<dbReference type="HAMAP" id="MF_01217">
    <property type="entry name" value="Acyl_carrier"/>
    <property type="match status" value="1"/>
</dbReference>
<keyword evidence="12" id="KW-0496">Mitochondrion</keyword>
<dbReference type="GO" id="GO:0000036">
    <property type="term" value="F:acyl carrier activity"/>
    <property type="evidence" value="ECO:0007669"/>
    <property type="project" value="TreeGrafter"/>
</dbReference>
<keyword evidence="5 14" id="KW-0596">Phosphopantetheine</keyword>
<evidence type="ECO:0000256" key="5">
    <source>
        <dbReference type="ARBA" id="ARBA00022450"/>
    </source>
</evidence>
<keyword evidence="8" id="KW-0276">Fatty acid metabolism</keyword>
<dbReference type="PROSITE" id="PS00012">
    <property type="entry name" value="PHOSPHOPANTETHEINE"/>
    <property type="match status" value="1"/>
</dbReference>
<evidence type="ECO:0000256" key="9">
    <source>
        <dbReference type="ARBA" id="ARBA00022946"/>
    </source>
</evidence>
<comment type="caution">
    <text evidence="16">The sequence shown here is derived from an EMBL/GenBank/DDBJ whole genome shotgun (WGS) entry which is preliminary data.</text>
</comment>
<evidence type="ECO:0000256" key="2">
    <source>
        <dbReference type="ARBA" id="ARBA00005194"/>
    </source>
</evidence>
<feature type="domain" description="Carrier" evidence="15">
    <location>
        <begin position="75"/>
        <end position="150"/>
    </location>
</feature>
<keyword evidence="10" id="KW-0249">Electron transport</keyword>
<evidence type="ECO:0000256" key="1">
    <source>
        <dbReference type="ARBA" id="ARBA00004173"/>
    </source>
</evidence>
<dbReference type="AlphaFoldDB" id="A0A8T8TUN3"/>
<feature type="non-terminal residue" evidence="16">
    <location>
        <position position="156"/>
    </location>
</feature>
<comment type="function">
    <text evidence="14">Carrier of the growing fatty acid chain in fatty acid biosynthesis.</text>
</comment>
<evidence type="ECO:0000256" key="14">
    <source>
        <dbReference type="RuleBase" id="RU000722"/>
    </source>
</evidence>
<evidence type="ECO:0000256" key="6">
    <source>
        <dbReference type="ARBA" id="ARBA00022516"/>
    </source>
</evidence>
<comment type="subcellular location">
    <subcellularLocation>
        <location evidence="1">Mitochondrion</location>
    </subcellularLocation>
</comment>
<dbReference type="Pfam" id="PF00550">
    <property type="entry name" value="PP-binding"/>
    <property type="match status" value="1"/>
</dbReference>
<evidence type="ECO:0000256" key="7">
    <source>
        <dbReference type="ARBA" id="ARBA00022553"/>
    </source>
</evidence>
<dbReference type="FunFam" id="1.10.1200.10:FF:000003">
    <property type="entry name" value="Acyl carrier protein"/>
    <property type="match status" value="1"/>
</dbReference>
<organism evidence="16 17">
    <name type="scientific">Tilletia caries</name>
    <name type="common">wheat bunt fungus</name>
    <dbReference type="NCBI Taxonomy" id="13290"/>
    <lineage>
        <taxon>Eukaryota</taxon>
        <taxon>Fungi</taxon>
        <taxon>Dikarya</taxon>
        <taxon>Basidiomycota</taxon>
        <taxon>Ustilaginomycotina</taxon>
        <taxon>Exobasidiomycetes</taxon>
        <taxon>Tilletiales</taxon>
        <taxon>Tilletiaceae</taxon>
        <taxon>Tilletia</taxon>
    </lineage>
</organism>
<dbReference type="GO" id="GO:0099128">
    <property type="term" value="C:mitochondrial [2Fe-2S] assembly complex"/>
    <property type="evidence" value="ECO:0007669"/>
    <property type="project" value="UniProtKB-ARBA"/>
</dbReference>
<keyword evidence="7" id="KW-0597">Phosphoprotein</keyword>
<dbReference type="NCBIfam" id="TIGR00517">
    <property type="entry name" value="acyl_carrier"/>
    <property type="match status" value="1"/>
</dbReference>
<evidence type="ECO:0000256" key="3">
    <source>
        <dbReference type="ARBA" id="ARBA00010930"/>
    </source>
</evidence>
<evidence type="ECO:0000256" key="11">
    <source>
        <dbReference type="ARBA" id="ARBA00023098"/>
    </source>
</evidence>
<dbReference type="InterPro" id="IPR036736">
    <property type="entry name" value="ACP-like_sf"/>
</dbReference>
<evidence type="ECO:0000313" key="16">
    <source>
        <dbReference type="EMBL" id="KAE8265730.1"/>
    </source>
</evidence>
<keyword evidence="4" id="KW-0813">Transport</keyword>
<proteinExistence type="inferred from homology"/>
<accession>A0A8T8TUN3</accession>
<dbReference type="GO" id="GO:0000035">
    <property type="term" value="F:acyl binding"/>
    <property type="evidence" value="ECO:0007669"/>
    <property type="project" value="TreeGrafter"/>
</dbReference>
<evidence type="ECO:0000256" key="10">
    <source>
        <dbReference type="ARBA" id="ARBA00022982"/>
    </source>
</evidence>
<dbReference type="PANTHER" id="PTHR20863:SF28">
    <property type="entry name" value="ACYL CARRIER PROTEIN, MITOCHONDRIAL"/>
    <property type="match status" value="1"/>
</dbReference>
<evidence type="ECO:0000256" key="8">
    <source>
        <dbReference type="ARBA" id="ARBA00022832"/>
    </source>
</evidence>
<dbReference type="EMBL" id="LWDD02000004">
    <property type="protein sequence ID" value="KAE8265730.1"/>
    <property type="molecule type" value="Genomic_DNA"/>
</dbReference>
<comment type="pathway">
    <text evidence="2">Lipid metabolism; fatty acid biosynthesis.</text>
</comment>